<evidence type="ECO:0000313" key="1">
    <source>
        <dbReference type="EMBL" id="QIN77920.1"/>
    </source>
</evidence>
<dbReference type="Proteomes" id="UP000502706">
    <property type="component" value="Chromosome"/>
</dbReference>
<accession>A0A6G8PU15</accession>
<dbReference type="EMBL" id="CP045121">
    <property type="protein sequence ID" value="QIN77920.1"/>
    <property type="molecule type" value="Genomic_DNA"/>
</dbReference>
<proteinExistence type="predicted"/>
<organism evidence="1 2">
    <name type="scientific">Rubrobacter marinus</name>
    <dbReference type="NCBI Taxonomy" id="2653852"/>
    <lineage>
        <taxon>Bacteria</taxon>
        <taxon>Bacillati</taxon>
        <taxon>Actinomycetota</taxon>
        <taxon>Rubrobacteria</taxon>
        <taxon>Rubrobacterales</taxon>
        <taxon>Rubrobacteraceae</taxon>
        <taxon>Rubrobacter</taxon>
    </lineage>
</organism>
<dbReference type="SUPFAM" id="SSF53448">
    <property type="entry name" value="Nucleotide-diphospho-sugar transferases"/>
    <property type="match status" value="1"/>
</dbReference>
<dbReference type="KEGG" id="rmar:GBA65_04620"/>
<dbReference type="AlphaFoldDB" id="A0A6G8PU15"/>
<reference evidence="1 2" key="1">
    <citation type="submission" date="2019-10" db="EMBL/GenBank/DDBJ databases">
        <title>Rubrobacter sp nov SCSIO 52915 isolated from a deep-sea sediment in the South China Sea.</title>
        <authorList>
            <person name="Chen R.W."/>
        </authorList>
    </citation>
    <scope>NUCLEOTIDE SEQUENCE [LARGE SCALE GENOMIC DNA]</scope>
    <source>
        <strain evidence="1 2">SCSIO 52915</strain>
    </source>
</reference>
<name>A0A6G8PU15_9ACTN</name>
<dbReference type="RefSeq" id="WP_166395598.1">
    <property type="nucleotide sequence ID" value="NZ_CP045121.1"/>
</dbReference>
<dbReference type="InterPro" id="IPR029044">
    <property type="entry name" value="Nucleotide-diphossugar_trans"/>
</dbReference>
<gene>
    <name evidence="1" type="ORF">GBA65_04620</name>
</gene>
<evidence type="ECO:0000313" key="2">
    <source>
        <dbReference type="Proteomes" id="UP000502706"/>
    </source>
</evidence>
<protein>
    <submittedName>
        <fullName evidence="1">Uncharacterized protein</fullName>
    </submittedName>
</protein>
<sequence length="86" mass="10207">MRGSVFEEGRGFDPELKFDDIELVRRLSRGRRFGIVGETVYVSDRRYKKYGVARTFSQHLLMGVFFALGRFDWANRFDYEFGKHES</sequence>
<keyword evidence="2" id="KW-1185">Reference proteome</keyword>